<dbReference type="Pfam" id="PF24181">
    <property type="entry name" value="TPR_TTI1_C"/>
    <property type="match status" value="1"/>
</dbReference>
<dbReference type="Pfam" id="PF24176">
    <property type="entry name" value="TPR_TTI1_2nd"/>
    <property type="match status" value="1"/>
</dbReference>
<dbReference type="InterPro" id="IPR052587">
    <property type="entry name" value="TELO2-interacting_protein_1"/>
</dbReference>
<dbReference type="PANTHER" id="PTHR18460:SF3">
    <property type="entry name" value="TELO2-INTERACTING PROTEIN 1 HOMOLOG"/>
    <property type="match status" value="1"/>
</dbReference>
<feature type="region of interest" description="Disordered" evidence="1">
    <location>
        <begin position="781"/>
        <end position="801"/>
    </location>
</feature>
<evidence type="ECO:0000313" key="4">
    <source>
        <dbReference type="EMBL" id="KAF7277814.1"/>
    </source>
</evidence>
<dbReference type="InterPro" id="IPR057567">
    <property type="entry name" value="TPR_TTI1_C"/>
</dbReference>
<evidence type="ECO:0008006" key="6">
    <source>
        <dbReference type="Google" id="ProtNLM"/>
    </source>
</evidence>
<evidence type="ECO:0000256" key="1">
    <source>
        <dbReference type="SAM" id="MobiDB-lite"/>
    </source>
</evidence>
<dbReference type="SUPFAM" id="SSF48371">
    <property type="entry name" value="ARM repeat"/>
    <property type="match status" value="1"/>
</dbReference>
<dbReference type="AlphaFoldDB" id="A0A834MGQ7"/>
<dbReference type="Proteomes" id="UP000625711">
    <property type="component" value="Unassembled WGS sequence"/>
</dbReference>
<evidence type="ECO:0000259" key="2">
    <source>
        <dbReference type="Pfam" id="PF24173"/>
    </source>
</evidence>
<organism evidence="4 5">
    <name type="scientific">Rhynchophorus ferrugineus</name>
    <name type="common">Red palm weevil</name>
    <name type="synonym">Curculio ferrugineus</name>
    <dbReference type="NCBI Taxonomy" id="354439"/>
    <lineage>
        <taxon>Eukaryota</taxon>
        <taxon>Metazoa</taxon>
        <taxon>Ecdysozoa</taxon>
        <taxon>Arthropoda</taxon>
        <taxon>Hexapoda</taxon>
        <taxon>Insecta</taxon>
        <taxon>Pterygota</taxon>
        <taxon>Neoptera</taxon>
        <taxon>Endopterygota</taxon>
        <taxon>Coleoptera</taxon>
        <taxon>Polyphaga</taxon>
        <taxon>Cucujiformia</taxon>
        <taxon>Curculionidae</taxon>
        <taxon>Dryophthorinae</taxon>
        <taxon>Rhynchophorus</taxon>
    </lineage>
</organism>
<keyword evidence="5" id="KW-1185">Reference proteome</keyword>
<comment type="caution">
    <text evidence="4">The sequence shown here is derived from an EMBL/GenBank/DDBJ whole genome shotgun (WGS) entry which is preliminary data.</text>
</comment>
<dbReference type="PANTHER" id="PTHR18460">
    <property type="entry name" value="TEL2 INTERACTING PROTEIN 1 TTI1 FAMILY MEMBER"/>
    <property type="match status" value="1"/>
</dbReference>
<reference evidence="4" key="1">
    <citation type="submission" date="2020-08" db="EMBL/GenBank/DDBJ databases">
        <title>Genome sequencing and assembly of the red palm weevil Rhynchophorus ferrugineus.</title>
        <authorList>
            <person name="Dias G.B."/>
            <person name="Bergman C.M."/>
            <person name="Manee M."/>
        </authorList>
    </citation>
    <scope>NUCLEOTIDE SEQUENCE</scope>
    <source>
        <strain evidence="4">AA-2017</strain>
        <tissue evidence="4">Whole larva</tissue>
    </source>
</reference>
<dbReference type="InterPro" id="IPR049362">
    <property type="entry name" value="TTI1_rpt"/>
</dbReference>
<dbReference type="InterPro" id="IPR057566">
    <property type="entry name" value="TPR_TTI1_N"/>
</dbReference>
<feature type="domain" description="TTI1 N-terminal TPR" evidence="2">
    <location>
        <begin position="60"/>
        <end position="354"/>
    </location>
</feature>
<sequence>MDYNSYVHQHEFYELFQEIKNDPADSTKLNELTRWIANIPKNDICFYEPILACFCLYTKCIINNDKSFSANHKILITETMQAFLKKFQIKSTKLFFNFYSAVIVQLYDFSKRQVLTLTEEYTLCLLETMSSLIQCVSEDIILQLYNKESVQQFSKLVFVCCELLKQKTSKAIKHEAIKNILLLGNISSNDYLDDPVLKSKISDIFMFYIPGISNCFSKLIMDKIHLGYSLTMDIINAYSRIIVLVMQDYNKGQKEIFSKNEFQTSSLKKKMWENEKEMNDYLSLTVKSSQWYSKTDINLNICFKRFSILIFHENPQVREMLISMARDITLNCYSTMPLSIATLMEFLILLSDDENPSISNQSRKLISHITEWSEKEENKLHFQDIFEYIKEGFYNAINSLPRKFNGVDDTEKISVLNLLASYANLFYSFKMQDVLQSPEILDKLMQSLLHISQLDTTNVQLLEVYTLKELNGEPDLRTPWIKFHNFKDERVKVKLEVLCKNLISNSYDNFQIIFDSLYNTILYNTDMQKEAIYLLNAFILGLDHPSRGFLKTILDMYTDEELNLQILLNSNKLTPEEIKNNVVKICLLTEGIGKTSLISKEAFKPYLLKCLYSVLEKAGHGNILISTAGLLSLHNIIYACGYKTITELINENFDYFSHQVRRRLVKYEDKSDVLGVLSVVFRYCSKDILLLISNVVEEVLAFQWSQDQSIESYLSVFKLFIISLRRWFNIGTADVPIKSKKQKELEYEHFKVSNIDAIENFSDDIMEGKTAEELYKEDMEKKKLEEKEENNEYPTEPEYKKPEPPVHIKLTTLILKRVLHFLPHKNRAIKLHALDILANGVEILNEWEDELLPIVHQIWSPLVQRFKEDSDPLIMRLSMNLLSVLAKLSKDFIRMRTVKEALPSIMNTLKKLAPESFLKDRRTAYRYSQNYKLQLIVLKSAGPVLALLDVDNKHIGDFMDIVFLYLSVKQPKELQMAAVEFIQTIADYDDEFVRKKIDNWTDVITKENEVNIKKIKLIEEIKGNDKP</sequence>
<evidence type="ECO:0000313" key="5">
    <source>
        <dbReference type="Proteomes" id="UP000625711"/>
    </source>
</evidence>
<dbReference type="OrthoDB" id="49511at2759"/>
<evidence type="ECO:0000259" key="3">
    <source>
        <dbReference type="Pfam" id="PF24181"/>
    </source>
</evidence>
<dbReference type="GO" id="GO:0005737">
    <property type="term" value="C:cytoplasm"/>
    <property type="evidence" value="ECO:0007669"/>
    <property type="project" value="TreeGrafter"/>
</dbReference>
<dbReference type="InterPro" id="IPR016024">
    <property type="entry name" value="ARM-type_fold"/>
</dbReference>
<accession>A0A834MGQ7</accession>
<dbReference type="Pfam" id="PF21547">
    <property type="entry name" value="TTI1"/>
    <property type="match status" value="1"/>
</dbReference>
<gene>
    <name evidence="4" type="ORF">GWI33_009231</name>
</gene>
<protein>
    <recommendedName>
        <fullName evidence="6">TELO2-interacting protein 1-like protein</fullName>
    </recommendedName>
</protein>
<dbReference type="Pfam" id="PF24173">
    <property type="entry name" value="TPR_TTI1_N"/>
    <property type="match status" value="1"/>
</dbReference>
<name>A0A834MGQ7_RHYFE</name>
<dbReference type="EMBL" id="JAACXV010000413">
    <property type="protein sequence ID" value="KAF7277814.1"/>
    <property type="molecule type" value="Genomic_DNA"/>
</dbReference>
<proteinExistence type="predicted"/>
<feature type="domain" description="TTI1 C-terminal TPR" evidence="3">
    <location>
        <begin position="716"/>
        <end position="992"/>
    </location>
</feature>